<sequence length="348" mass="39025">MAPAQPELLLAHQAARAGRTAPRPREALPRRLQACMQELLTVNERYHEVLHQRDSLLAEVNTLRAETQRLRAALARSEAKSVHHEAQYSTMLSTSEALREASALQTARTSAMEAEKGQLEQLLEACMGQLSSQQKEIEGLQEYTREVEELKAQAFQAGFDDGMAQQQAEHSSELRRLQLSAKSQAEQAFDEGKRRASADLAATLMREQAQRRLLLHRADEQREQRTSLEGQLLREQRARTEAQEKRQEYESRLHSVRRAKGMVEGELLATRTAHAQDLQHFKEMEQALGVAVNEFASLATVRARAKIVPEMAFSPPRAFEAAEGRGNTLPGSSPPDALRTRAPRPSEV</sequence>
<keyword evidence="1" id="KW-0175">Coiled coil</keyword>
<organism evidence="3 4">
    <name type="scientific">Prymnesium parvum</name>
    <name type="common">Toxic golden alga</name>
    <dbReference type="NCBI Taxonomy" id="97485"/>
    <lineage>
        <taxon>Eukaryota</taxon>
        <taxon>Haptista</taxon>
        <taxon>Haptophyta</taxon>
        <taxon>Prymnesiophyceae</taxon>
        <taxon>Prymnesiales</taxon>
        <taxon>Prymnesiaceae</taxon>
        <taxon>Prymnesium</taxon>
    </lineage>
</organism>
<comment type="caution">
    <text evidence="3">The sequence shown here is derived from an EMBL/GenBank/DDBJ whole genome shotgun (WGS) entry which is preliminary data.</text>
</comment>
<accession>A0AB34IC72</accession>
<dbReference type="Proteomes" id="UP001515480">
    <property type="component" value="Unassembled WGS sequence"/>
</dbReference>
<proteinExistence type="predicted"/>
<feature type="region of interest" description="Disordered" evidence="2">
    <location>
        <begin position="319"/>
        <end position="348"/>
    </location>
</feature>
<feature type="coiled-coil region" evidence="1">
    <location>
        <begin position="53"/>
        <end position="80"/>
    </location>
</feature>
<reference evidence="3 4" key="1">
    <citation type="journal article" date="2024" name="Science">
        <title>Giant polyketide synthase enzymes in the biosynthesis of giant marine polyether toxins.</title>
        <authorList>
            <person name="Fallon T.R."/>
            <person name="Shende V.V."/>
            <person name="Wierzbicki I.H."/>
            <person name="Pendleton A.L."/>
            <person name="Watervoot N.F."/>
            <person name="Auber R.P."/>
            <person name="Gonzalez D.J."/>
            <person name="Wisecaver J.H."/>
            <person name="Moore B.S."/>
        </authorList>
    </citation>
    <scope>NUCLEOTIDE SEQUENCE [LARGE SCALE GENOMIC DNA]</scope>
    <source>
        <strain evidence="3 4">12B1</strain>
    </source>
</reference>
<dbReference type="EMBL" id="JBGBPQ010000032">
    <property type="protein sequence ID" value="KAL1495493.1"/>
    <property type="molecule type" value="Genomic_DNA"/>
</dbReference>
<evidence type="ECO:0000313" key="3">
    <source>
        <dbReference type="EMBL" id="KAL1495493.1"/>
    </source>
</evidence>
<evidence type="ECO:0000313" key="4">
    <source>
        <dbReference type="Proteomes" id="UP001515480"/>
    </source>
</evidence>
<dbReference type="AlphaFoldDB" id="A0AB34IC72"/>
<evidence type="ECO:0000256" key="2">
    <source>
        <dbReference type="SAM" id="MobiDB-lite"/>
    </source>
</evidence>
<evidence type="ECO:0000256" key="1">
    <source>
        <dbReference type="SAM" id="Coils"/>
    </source>
</evidence>
<gene>
    <name evidence="3" type="ORF">AB1Y20_016858</name>
</gene>
<protein>
    <submittedName>
        <fullName evidence="3">Uncharacterized protein</fullName>
    </submittedName>
</protein>
<name>A0AB34IC72_PRYPA</name>
<feature type="region of interest" description="Disordered" evidence="2">
    <location>
        <begin position="216"/>
        <end position="252"/>
    </location>
</feature>
<keyword evidence="4" id="KW-1185">Reference proteome</keyword>